<dbReference type="EC" id="6.3.5.4" evidence="2"/>
<comment type="caution">
    <text evidence="6">The sequence shown here is derived from an EMBL/GenBank/DDBJ whole genome shotgun (WGS) entry which is preliminary data.</text>
</comment>
<dbReference type="EMBL" id="JACIIX010000025">
    <property type="protein sequence ID" value="MBB6212424.1"/>
    <property type="molecule type" value="Genomic_DNA"/>
</dbReference>
<dbReference type="GO" id="GO:0006529">
    <property type="term" value="P:asparagine biosynthetic process"/>
    <property type="evidence" value="ECO:0007669"/>
    <property type="project" value="InterPro"/>
</dbReference>
<dbReference type="Gene3D" id="3.60.20.10">
    <property type="entry name" value="Glutamine Phosphoribosylpyrophosphate, subunit 1, domain 1"/>
    <property type="match status" value="1"/>
</dbReference>
<dbReference type="Pfam" id="PF13537">
    <property type="entry name" value="GATase_7"/>
    <property type="match status" value="1"/>
</dbReference>
<dbReference type="AlphaFoldDB" id="A0A7W9ZLH6"/>
<evidence type="ECO:0000256" key="2">
    <source>
        <dbReference type="ARBA" id="ARBA00012737"/>
    </source>
</evidence>
<dbReference type="Gene3D" id="3.40.50.620">
    <property type="entry name" value="HUPs"/>
    <property type="match status" value="2"/>
</dbReference>
<dbReference type="InterPro" id="IPR001962">
    <property type="entry name" value="Asn_synthase"/>
</dbReference>
<proteinExistence type="predicted"/>
<dbReference type="Proteomes" id="UP000544872">
    <property type="component" value="Unassembled WGS sequence"/>
</dbReference>
<keyword evidence="7" id="KW-1185">Reference proteome</keyword>
<gene>
    <name evidence="6" type="ORF">FHS48_003879</name>
</gene>
<comment type="pathway">
    <text evidence="1">Amino-acid biosynthesis; L-asparagine biosynthesis; L-asparagine from L-aspartate (L-Gln route): step 1/1.</text>
</comment>
<dbReference type="SUPFAM" id="SSF56235">
    <property type="entry name" value="N-terminal nucleophile aminohydrolases (Ntn hydrolases)"/>
    <property type="match status" value="1"/>
</dbReference>
<dbReference type="InterPro" id="IPR051786">
    <property type="entry name" value="ASN_synthetase/amidase"/>
</dbReference>
<dbReference type="InterPro" id="IPR017932">
    <property type="entry name" value="GATase_2_dom"/>
</dbReference>
<reference evidence="6 7" key="1">
    <citation type="submission" date="2020-08" db="EMBL/GenBank/DDBJ databases">
        <title>Genomic Encyclopedia of Type Strains, Phase IV (KMG-IV): sequencing the most valuable type-strain genomes for metagenomic binning, comparative biology and taxonomic classification.</title>
        <authorList>
            <person name="Goeker M."/>
        </authorList>
    </citation>
    <scope>NUCLEOTIDE SEQUENCE [LARGE SCALE GENOMIC DNA]</scope>
    <source>
        <strain evidence="6 7">DSM 11590</strain>
    </source>
</reference>
<evidence type="ECO:0000259" key="4">
    <source>
        <dbReference type="Pfam" id="PF00733"/>
    </source>
</evidence>
<protein>
    <recommendedName>
        <fullName evidence="2">asparagine synthase (glutamine-hydrolyzing)</fullName>
        <ecNumber evidence="2">6.3.5.4</ecNumber>
    </recommendedName>
</protein>
<dbReference type="SUPFAM" id="SSF52402">
    <property type="entry name" value="Adenine nucleotide alpha hydrolases-like"/>
    <property type="match status" value="1"/>
</dbReference>
<dbReference type="PANTHER" id="PTHR43284:SF1">
    <property type="entry name" value="ASPARAGINE SYNTHETASE"/>
    <property type="match status" value="1"/>
</dbReference>
<dbReference type="RefSeq" id="WP_184266439.1">
    <property type="nucleotide sequence ID" value="NZ_JACIIX010000025.1"/>
</dbReference>
<dbReference type="Pfam" id="PF00733">
    <property type="entry name" value="Asn_synthase"/>
    <property type="match status" value="2"/>
</dbReference>
<feature type="domain" description="Glutamine amidotransferase type-2" evidence="5">
    <location>
        <begin position="125"/>
        <end position="178"/>
    </location>
</feature>
<name>A0A7W9ZLH6_NOVIT</name>
<dbReference type="InterPro" id="IPR014729">
    <property type="entry name" value="Rossmann-like_a/b/a_fold"/>
</dbReference>
<dbReference type="PANTHER" id="PTHR43284">
    <property type="entry name" value="ASPARAGINE SYNTHETASE (GLUTAMINE-HYDROLYZING)"/>
    <property type="match status" value="1"/>
</dbReference>
<evidence type="ECO:0000256" key="1">
    <source>
        <dbReference type="ARBA" id="ARBA00005187"/>
    </source>
</evidence>
<feature type="domain" description="Asparagine synthetase" evidence="4">
    <location>
        <begin position="520"/>
        <end position="636"/>
    </location>
</feature>
<evidence type="ECO:0000256" key="3">
    <source>
        <dbReference type="ARBA" id="ARBA00048741"/>
    </source>
</evidence>
<accession>A0A7W9ZLH6</accession>
<dbReference type="GO" id="GO:0004066">
    <property type="term" value="F:asparagine synthase (glutamine-hydrolyzing) activity"/>
    <property type="evidence" value="ECO:0007669"/>
    <property type="project" value="UniProtKB-EC"/>
</dbReference>
<feature type="domain" description="Asparagine synthetase" evidence="4">
    <location>
        <begin position="254"/>
        <end position="334"/>
    </location>
</feature>
<organism evidence="6 7">
    <name type="scientific">Novispirillum itersonii</name>
    <name type="common">Aquaspirillum itersonii</name>
    <dbReference type="NCBI Taxonomy" id="189"/>
    <lineage>
        <taxon>Bacteria</taxon>
        <taxon>Pseudomonadati</taxon>
        <taxon>Pseudomonadota</taxon>
        <taxon>Alphaproteobacteria</taxon>
        <taxon>Rhodospirillales</taxon>
        <taxon>Novispirillaceae</taxon>
        <taxon>Novispirillum</taxon>
    </lineage>
</organism>
<evidence type="ECO:0000313" key="6">
    <source>
        <dbReference type="EMBL" id="MBB6212424.1"/>
    </source>
</evidence>
<sequence>MALMGFYSADRRPADASRTDLDRLHNLTTSSHLWTASPHRLRRGVAGTSACEALAVVPDSPYRQDGQTALAYSPGPATDRAGRGLCLVGILFEPDRIADACGLPPGTPDPVLAAAWLDRHAGASPETALNRLPGDYALARWDPQEKTLLLAVAPMATHTLYHHQGPDGLWFASTLALLFRFPGVPRHPSMTGLAGYVSALVLDPAQTIFEDVGLLPPGTLLVSGPRGTRKSVLWQPDPGHRIRMKRDSDYVEAARELLDTAVRVRLRQPRPPAVQLSGGLDSPAIAATMARVRPGVPIDCYTSVPAPSAEWAVPARHMPEERPAVEAIAALHPTLRVQFHASTGPAPFEWDPRPLFLKTGRASILAPHMGWFEPINQAMIADGHTHVMVGNSGNFTLSYDGLPSLPDLIRRGRIDLLARHLPPAARFLRRPLWPLIWGATGASLPTLRALWRRWRGRTPSLAGHSPLRPEAIATLALPEEMARWGQPARLTDISDSRVLRAYMLSAGHARNVEGYAAFRATYGLDVLDPLGDRALVEFCLAIPVEQYLIGGRPRSLARRVLADRLPEQVTAERRIGRQNPEWFQRLTAQREAFAADLETLQRVPLAAELLDLPRLKKLVEDWPADAAAAEKQRLDYETLLARGVNLGRFLHWLDGNNR</sequence>
<evidence type="ECO:0000259" key="5">
    <source>
        <dbReference type="Pfam" id="PF13537"/>
    </source>
</evidence>
<comment type="catalytic activity">
    <reaction evidence="3">
        <text>L-aspartate + L-glutamine + ATP + H2O = L-asparagine + L-glutamate + AMP + diphosphate + H(+)</text>
        <dbReference type="Rhea" id="RHEA:12228"/>
        <dbReference type="ChEBI" id="CHEBI:15377"/>
        <dbReference type="ChEBI" id="CHEBI:15378"/>
        <dbReference type="ChEBI" id="CHEBI:29985"/>
        <dbReference type="ChEBI" id="CHEBI:29991"/>
        <dbReference type="ChEBI" id="CHEBI:30616"/>
        <dbReference type="ChEBI" id="CHEBI:33019"/>
        <dbReference type="ChEBI" id="CHEBI:58048"/>
        <dbReference type="ChEBI" id="CHEBI:58359"/>
        <dbReference type="ChEBI" id="CHEBI:456215"/>
        <dbReference type="EC" id="6.3.5.4"/>
    </reaction>
</comment>
<dbReference type="InterPro" id="IPR029055">
    <property type="entry name" value="Ntn_hydrolases_N"/>
</dbReference>
<keyword evidence="6" id="KW-0436">Ligase</keyword>
<evidence type="ECO:0000313" key="7">
    <source>
        <dbReference type="Proteomes" id="UP000544872"/>
    </source>
</evidence>